<accession>A0AAN7S5H3</accession>
<dbReference type="AlphaFoldDB" id="A0AAN7S5H3"/>
<sequence length="160" mass="17634">MQPIPHSPNSPPIKSISIQFKEKDVVGDHAKGLTEVQIDDILTPSYKATRLIRQDLSLVRPCWLSRMTSLSSMCLRIASRRTCSMIFPGTEFSSSCTLAFLTPSLHNQAASLHSSQDICPCFHCLCISFLPSSLTSRSRLSHAGPLPSFPDFLRLGIESS</sequence>
<evidence type="ECO:0000313" key="1">
    <source>
        <dbReference type="EMBL" id="KAK4829247.1"/>
    </source>
</evidence>
<gene>
    <name evidence="1" type="ORF">QYF61_002533</name>
</gene>
<protein>
    <submittedName>
        <fullName evidence="1">Uncharacterized protein</fullName>
    </submittedName>
</protein>
<dbReference type="Proteomes" id="UP001333110">
    <property type="component" value="Unassembled WGS sequence"/>
</dbReference>
<evidence type="ECO:0000313" key="2">
    <source>
        <dbReference type="Proteomes" id="UP001333110"/>
    </source>
</evidence>
<name>A0AAN7S5H3_MYCAM</name>
<reference evidence="1 2" key="1">
    <citation type="journal article" date="2023" name="J. Hered.">
        <title>Chromosome-level genome of the wood stork (Mycteria americana) provides insight into avian chromosome evolution.</title>
        <authorList>
            <person name="Flamio R. Jr."/>
            <person name="Ramstad K.M."/>
        </authorList>
    </citation>
    <scope>NUCLEOTIDE SEQUENCE [LARGE SCALE GENOMIC DNA]</scope>
    <source>
        <strain evidence="1">JAX WOST 10</strain>
    </source>
</reference>
<proteinExistence type="predicted"/>
<comment type="caution">
    <text evidence="1">The sequence shown here is derived from an EMBL/GenBank/DDBJ whole genome shotgun (WGS) entry which is preliminary data.</text>
</comment>
<organism evidence="1 2">
    <name type="scientific">Mycteria americana</name>
    <name type="common">Wood stork</name>
    <dbReference type="NCBI Taxonomy" id="33587"/>
    <lineage>
        <taxon>Eukaryota</taxon>
        <taxon>Metazoa</taxon>
        <taxon>Chordata</taxon>
        <taxon>Craniata</taxon>
        <taxon>Vertebrata</taxon>
        <taxon>Euteleostomi</taxon>
        <taxon>Archelosauria</taxon>
        <taxon>Archosauria</taxon>
        <taxon>Dinosauria</taxon>
        <taxon>Saurischia</taxon>
        <taxon>Theropoda</taxon>
        <taxon>Coelurosauria</taxon>
        <taxon>Aves</taxon>
        <taxon>Neognathae</taxon>
        <taxon>Neoaves</taxon>
        <taxon>Aequornithes</taxon>
        <taxon>Ciconiiformes</taxon>
        <taxon>Ciconiidae</taxon>
        <taxon>Mycteria</taxon>
    </lineage>
</organism>
<dbReference type="EMBL" id="JAUNZN010000001">
    <property type="protein sequence ID" value="KAK4829247.1"/>
    <property type="molecule type" value="Genomic_DNA"/>
</dbReference>
<keyword evidence="2" id="KW-1185">Reference proteome</keyword>